<reference evidence="4" key="1">
    <citation type="journal article" date="2020" name="Nature">
        <title>Giant virus diversity and host interactions through global metagenomics.</title>
        <authorList>
            <person name="Schulz F."/>
            <person name="Roux S."/>
            <person name="Paez-Espino D."/>
            <person name="Jungbluth S."/>
            <person name="Walsh D.A."/>
            <person name="Denef V.J."/>
            <person name="McMahon K.D."/>
            <person name="Konstantinidis K.T."/>
            <person name="Eloe-Fadrosh E.A."/>
            <person name="Kyrpides N.C."/>
            <person name="Woyke T."/>
        </authorList>
    </citation>
    <scope>NUCLEOTIDE SEQUENCE</scope>
    <source>
        <strain evidence="4">GVMAG-M-3300024261-8</strain>
    </source>
</reference>
<dbReference type="InterPro" id="IPR006131">
    <property type="entry name" value="Asp_carbamoyltransf_Asp/Orn-bd"/>
</dbReference>
<feature type="domain" description="Aspartate/ornithine carbamoyltransferase carbamoyl-P binding" evidence="3">
    <location>
        <begin position="2"/>
        <end position="134"/>
    </location>
</feature>
<organism evidence="4">
    <name type="scientific">viral metagenome</name>
    <dbReference type="NCBI Taxonomy" id="1070528"/>
    <lineage>
        <taxon>unclassified sequences</taxon>
        <taxon>metagenomes</taxon>
        <taxon>organismal metagenomes</taxon>
    </lineage>
</organism>
<dbReference type="SUPFAM" id="SSF53671">
    <property type="entry name" value="Aspartate/ornithine carbamoyltransferase"/>
    <property type="match status" value="1"/>
</dbReference>
<accession>A0A6C0IRH7</accession>
<dbReference type="InterPro" id="IPR006132">
    <property type="entry name" value="Asp/Orn_carbamoyltranf_P-bd"/>
</dbReference>
<dbReference type="Pfam" id="PF02729">
    <property type="entry name" value="OTCace_N"/>
    <property type="match status" value="1"/>
</dbReference>
<dbReference type="InterPro" id="IPR036901">
    <property type="entry name" value="Asp/Orn_carbamoylTrfase_sf"/>
</dbReference>
<proteinExistence type="predicted"/>
<dbReference type="GO" id="GO:0006520">
    <property type="term" value="P:amino acid metabolic process"/>
    <property type="evidence" value="ECO:0007669"/>
    <property type="project" value="InterPro"/>
</dbReference>
<sequence>MISSKNVTSKYIENLFKKADMFKKTPYMDKWKNKVMVNAFCEPNDHASLSFESAMYRLGGRVIKYSDTLDANKNGSIQDTIKTLSHYGDIMTLQHQDKDICRYANHNTTIPIINIYHGNGDNAIQGLIDLYTIYSNLEMDTKHVKILFIGDVKQSPSIHSLLHLLKNFIRIQIHFLPYKGKEPHYSVLSHVSDMNEQIIEDIIVEKNSVYFGDYDVIYCAPMQSDSNSHARTPEFIVDKELLIHAKDAIIMHPFPRNSELSTDLDEDKRSHYFEQLQNGIYIRMALIDNMLEGETI</sequence>
<evidence type="ECO:0000259" key="2">
    <source>
        <dbReference type="Pfam" id="PF00185"/>
    </source>
</evidence>
<dbReference type="GO" id="GO:0044205">
    <property type="term" value="P:'de novo' UMP biosynthetic process"/>
    <property type="evidence" value="ECO:0007669"/>
    <property type="project" value="UniProtKB-UniPathway"/>
</dbReference>
<feature type="domain" description="Aspartate/ornithine carbamoyltransferase Asp/Orn-binding" evidence="2">
    <location>
        <begin position="143"/>
        <end position="288"/>
    </location>
</feature>
<dbReference type="AlphaFoldDB" id="A0A6C0IRH7"/>
<protein>
    <submittedName>
        <fullName evidence="4">Uncharacterized protein</fullName>
    </submittedName>
</protein>
<dbReference type="GO" id="GO:0016597">
    <property type="term" value="F:amino acid binding"/>
    <property type="evidence" value="ECO:0007669"/>
    <property type="project" value="InterPro"/>
</dbReference>
<dbReference type="InterPro" id="IPR006130">
    <property type="entry name" value="Asp/Orn_carbamoylTrfase"/>
</dbReference>
<evidence type="ECO:0000256" key="1">
    <source>
        <dbReference type="ARBA" id="ARBA00022679"/>
    </source>
</evidence>
<evidence type="ECO:0000313" key="4">
    <source>
        <dbReference type="EMBL" id="QHT95622.1"/>
    </source>
</evidence>
<dbReference type="Gene3D" id="3.40.50.1370">
    <property type="entry name" value="Aspartate/ornithine carbamoyltransferase"/>
    <property type="match status" value="2"/>
</dbReference>
<dbReference type="PANTHER" id="PTHR45753">
    <property type="entry name" value="ORNITHINE CARBAMOYLTRANSFERASE, MITOCHONDRIAL"/>
    <property type="match status" value="1"/>
</dbReference>
<keyword evidence="1" id="KW-0808">Transferase</keyword>
<dbReference type="PRINTS" id="PR00100">
    <property type="entry name" value="AOTCASE"/>
</dbReference>
<dbReference type="UniPathway" id="UPA00070">
    <property type="reaction ID" value="UER00116"/>
</dbReference>
<dbReference type="PRINTS" id="PR00101">
    <property type="entry name" value="ATCASE"/>
</dbReference>
<dbReference type="Pfam" id="PF00185">
    <property type="entry name" value="OTCace"/>
    <property type="match status" value="1"/>
</dbReference>
<name>A0A6C0IRH7_9ZZZZ</name>
<dbReference type="PANTHER" id="PTHR45753:SF6">
    <property type="entry name" value="ASPARTATE CARBAMOYLTRANSFERASE"/>
    <property type="match status" value="1"/>
</dbReference>
<dbReference type="EMBL" id="MN740243">
    <property type="protein sequence ID" value="QHT95622.1"/>
    <property type="molecule type" value="Genomic_DNA"/>
</dbReference>
<evidence type="ECO:0000259" key="3">
    <source>
        <dbReference type="Pfam" id="PF02729"/>
    </source>
</evidence>
<dbReference type="GO" id="GO:0016743">
    <property type="term" value="F:carboxyl- or carbamoyltransferase activity"/>
    <property type="evidence" value="ECO:0007669"/>
    <property type="project" value="InterPro"/>
</dbReference>